<evidence type="ECO:0000256" key="1">
    <source>
        <dbReference type="SAM" id="MobiDB-lite"/>
    </source>
</evidence>
<dbReference type="Proteomes" id="UP000245207">
    <property type="component" value="Unassembled WGS sequence"/>
</dbReference>
<feature type="region of interest" description="Disordered" evidence="1">
    <location>
        <begin position="111"/>
        <end position="190"/>
    </location>
</feature>
<dbReference type="EMBL" id="PKPP01002420">
    <property type="protein sequence ID" value="PWA75387.1"/>
    <property type="molecule type" value="Genomic_DNA"/>
</dbReference>
<dbReference type="Pfam" id="PF14009">
    <property type="entry name" value="PADRE"/>
    <property type="match status" value="1"/>
</dbReference>
<evidence type="ECO:0000313" key="2">
    <source>
        <dbReference type="EMBL" id="PWA75387.1"/>
    </source>
</evidence>
<feature type="compositionally biased region" description="Basic residues" evidence="1">
    <location>
        <begin position="149"/>
        <end position="160"/>
    </location>
</feature>
<keyword evidence="3" id="KW-1185">Reference proteome</keyword>
<proteinExistence type="predicted"/>
<reference evidence="2 3" key="1">
    <citation type="journal article" date="2018" name="Mol. Plant">
        <title>The genome of Artemisia annua provides insight into the evolution of Asteraceae family and artemisinin biosynthesis.</title>
        <authorList>
            <person name="Shen Q."/>
            <person name="Zhang L."/>
            <person name="Liao Z."/>
            <person name="Wang S."/>
            <person name="Yan T."/>
            <person name="Shi P."/>
            <person name="Liu M."/>
            <person name="Fu X."/>
            <person name="Pan Q."/>
            <person name="Wang Y."/>
            <person name="Lv Z."/>
            <person name="Lu X."/>
            <person name="Zhang F."/>
            <person name="Jiang W."/>
            <person name="Ma Y."/>
            <person name="Chen M."/>
            <person name="Hao X."/>
            <person name="Li L."/>
            <person name="Tang Y."/>
            <person name="Lv G."/>
            <person name="Zhou Y."/>
            <person name="Sun X."/>
            <person name="Brodelius P.E."/>
            <person name="Rose J.K.C."/>
            <person name="Tang K."/>
        </authorList>
    </citation>
    <scope>NUCLEOTIDE SEQUENCE [LARGE SCALE GENOMIC DNA]</scope>
    <source>
        <strain evidence="3">cv. Huhao1</strain>
        <tissue evidence="2">Leaf</tissue>
    </source>
</reference>
<organism evidence="2 3">
    <name type="scientific">Artemisia annua</name>
    <name type="common">Sweet wormwood</name>
    <dbReference type="NCBI Taxonomy" id="35608"/>
    <lineage>
        <taxon>Eukaryota</taxon>
        <taxon>Viridiplantae</taxon>
        <taxon>Streptophyta</taxon>
        <taxon>Embryophyta</taxon>
        <taxon>Tracheophyta</taxon>
        <taxon>Spermatophyta</taxon>
        <taxon>Magnoliopsida</taxon>
        <taxon>eudicotyledons</taxon>
        <taxon>Gunneridae</taxon>
        <taxon>Pentapetalae</taxon>
        <taxon>asterids</taxon>
        <taxon>campanulids</taxon>
        <taxon>Asterales</taxon>
        <taxon>Asteraceae</taxon>
        <taxon>Asteroideae</taxon>
        <taxon>Anthemideae</taxon>
        <taxon>Artemisiinae</taxon>
        <taxon>Artemisia</taxon>
    </lineage>
</organism>
<dbReference type="STRING" id="35608.A0A2U1NPE7"/>
<dbReference type="OrthoDB" id="736928at2759"/>
<comment type="caution">
    <text evidence="2">The sequence shown here is derived from an EMBL/GenBank/DDBJ whole genome shotgun (WGS) entry which is preliminary data.</text>
</comment>
<protein>
    <submittedName>
        <fullName evidence="2">Uncharacterized protein</fullName>
    </submittedName>
</protein>
<accession>A0A2U1NPE7</accession>
<sequence length="224" mass="25153">MGVCCFQERSREEPSSRTIRVVHIDGLIEDFESPTTVNEIIGYFTRHFLTTPIQILQVGLIPLKNDTKLEPGRIYFLLPYAITRFNESSVDLLPLTKKLIKIAKTRRSIAKPSPRLPSSVIPQNKEPSQIIAPPPSVAKVAKTTNSKAKPPRAPKKKSLTKKLSNIAKTRGLNDPPASQGSNDSSNADQNNNVVVRRNKMMSWKPLLSTIREISFNRRESDLRD</sequence>
<name>A0A2U1NPE7_ARTAN</name>
<dbReference type="PANTHER" id="PTHR33052">
    <property type="entry name" value="DUF4228 DOMAIN PROTEIN-RELATED"/>
    <property type="match status" value="1"/>
</dbReference>
<dbReference type="InterPro" id="IPR025322">
    <property type="entry name" value="PADRE_dom"/>
</dbReference>
<gene>
    <name evidence="2" type="ORF">CTI12_AA164450</name>
</gene>
<dbReference type="AlphaFoldDB" id="A0A2U1NPE7"/>
<evidence type="ECO:0000313" key="3">
    <source>
        <dbReference type="Proteomes" id="UP000245207"/>
    </source>
</evidence>
<feature type="compositionally biased region" description="Low complexity" evidence="1">
    <location>
        <begin position="177"/>
        <end position="190"/>
    </location>
</feature>